<sequence length="80" mass="9075">MIVVGNQKIIVDIHEIMQQMGIKRDAFDIYVTKHADPGIAQELAGDRIQEYCNSEQDEPHTAPDKKEWQTDPAELIIATL</sequence>
<dbReference type="RefSeq" id="WP_213410099.1">
    <property type="nucleotide sequence ID" value="NZ_BOVK01000005.1"/>
</dbReference>
<keyword evidence="2" id="KW-1185">Reference proteome</keyword>
<organism evidence="1 2">
    <name type="scientific">Xylanibacillus composti</name>
    <dbReference type="NCBI Taxonomy" id="1572762"/>
    <lineage>
        <taxon>Bacteria</taxon>
        <taxon>Bacillati</taxon>
        <taxon>Bacillota</taxon>
        <taxon>Bacilli</taxon>
        <taxon>Bacillales</taxon>
        <taxon>Paenibacillaceae</taxon>
        <taxon>Xylanibacillus</taxon>
    </lineage>
</organism>
<dbReference type="AlphaFoldDB" id="A0A8J4GYK1"/>
<accession>A0A8J4GYK1</accession>
<proteinExistence type="predicted"/>
<name>A0A8J4GYK1_9BACL</name>
<protein>
    <submittedName>
        <fullName evidence="1">Uncharacterized protein</fullName>
    </submittedName>
</protein>
<reference evidence="1" key="1">
    <citation type="submission" date="2021-04" db="EMBL/GenBank/DDBJ databases">
        <title>Draft genome sequence of Xylanibacillus composti strain K13.</title>
        <authorList>
            <person name="Uke A."/>
            <person name="Chhe C."/>
            <person name="Baramee S."/>
            <person name="Kosugi A."/>
        </authorList>
    </citation>
    <scope>NUCLEOTIDE SEQUENCE</scope>
    <source>
        <strain evidence="1">K13</strain>
    </source>
</reference>
<evidence type="ECO:0000313" key="1">
    <source>
        <dbReference type="EMBL" id="GIQ67499.1"/>
    </source>
</evidence>
<dbReference type="Proteomes" id="UP000677918">
    <property type="component" value="Unassembled WGS sequence"/>
</dbReference>
<comment type="caution">
    <text evidence="1">The sequence shown here is derived from an EMBL/GenBank/DDBJ whole genome shotgun (WGS) entry which is preliminary data.</text>
</comment>
<evidence type="ECO:0000313" key="2">
    <source>
        <dbReference type="Proteomes" id="UP000677918"/>
    </source>
</evidence>
<dbReference type="EMBL" id="BOVK01000005">
    <property type="protein sequence ID" value="GIQ67499.1"/>
    <property type="molecule type" value="Genomic_DNA"/>
</dbReference>
<gene>
    <name evidence="1" type="ORF">XYCOK13_03230</name>
</gene>